<dbReference type="RefSeq" id="XP_053592542.1">
    <property type="nucleotide sequence ID" value="XM_053723897.1"/>
</dbReference>
<accession>A0A6A5HTX2</accession>
<comment type="caution">
    <text evidence="4">The sequence shown here is derived from an EMBL/GenBank/DDBJ whole genome shotgun (WGS) entry which is preliminary data.</text>
</comment>
<keyword evidence="1" id="KW-0677">Repeat</keyword>
<feature type="domain" description="Calponin-homology (CH)" evidence="3">
    <location>
        <begin position="129"/>
        <end position="232"/>
    </location>
</feature>
<evidence type="ECO:0000313" key="4">
    <source>
        <dbReference type="EMBL" id="KAF1771398.1"/>
    </source>
</evidence>
<reference evidence="4 5" key="1">
    <citation type="submission" date="2019-12" db="EMBL/GenBank/DDBJ databases">
        <title>Chromosome-level assembly of the Caenorhabditis remanei genome.</title>
        <authorList>
            <person name="Teterina A.A."/>
            <person name="Willis J.H."/>
            <person name="Phillips P.C."/>
        </authorList>
    </citation>
    <scope>NUCLEOTIDE SEQUENCE [LARGE SCALE GENOMIC DNA]</scope>
    <source>
        <strain evidence="4 5">PX506</strain>
        <tissue evidence="4">Whole organism</tissue>
    </source>
</reference>
<dbReference type="Gene3D" id="1.10.418.10">
    <property type="entry name" value="Calponin-like domain"/>
    <property type="match status" value="1"/>
</dbReference>
<dbReference type="AlphaFoldDB" id="A0A6A5HTX2"/>
<proteinExistence type="predicted"/>
<dbReference type="CDD" id="cd21188">
    <property type="entry name" value="CH_PLEC-like_rpt1"/>
    <property type="match status" value="1"/>
</dbReference>
<dbReference type="GeneID" id="9805568"/>
<gene>
    <name evidence="4" type="ORF">GCK72_003224</name>
</gene>
<dbReference type="PANTHER" id="PTHR11915">
    <property type="entry name" value="SPECTRIN/FILAMIN RELATED CYTOSKELETAL PROTEIN"/>
    <property type="match status" value="1"/>
</dbReference>
<dbReference type="PROSITE" id="PS00019">
    <property type="entry name" value="ACTININ_1"/>
    <property type="match status" value="1"/>
</dbReference>
<dbReference type="InterPro" id="IPR001715">
    <property type="entry name" value="CH_dom"/>
</dbReference>
<dbReference type="EMBL" id="WUAV01000001">
    <property type="protein sequence ID" value="KAF1771398.1"/>
    <property type="molecule type" value="Genomic_DNA"/>
</dbReference>
<dbReference type="SMART" id="SM00033">
    <property type="entry name" value="CH"/>
    <property type="match status" value="1"/>
</dbReference>
<dbReference type="InterPro" id="IPR036872">
    <property type="entry name" value="CH_dom_sf"/>
</dbReference>
<dbReference type="InterPro" id="IPR001589">
    <property type="entry name" value="Actinin_actin-bd_CS"/>
</dbReference>
<dbReference type="CTD" id="9805568"/>
<evidence type="ECO:0000256" key="1">
    <source>
        <dbReference type="ARBA" id="ARBA00022737"/>
    </source>
</evidence>
<protein>
    <recommendedName>
        <fullName evidence="3">Calponin-homology (CH) domain-containing protein</fullName>
    </recommendedName>
</protein>
<evidence type="ECO:0000259" key="3">
    <source>
        <dbReference type="PROSITE" id="PS50021"/>
    </source>
</evidence>
<evidence type="ECO:0000313" key="5">
    <source>
        <dbReference type="Proteomes" id="UP000483820"/>
    </source>
</evidence>
<dbReference type="GO" id="GO:0003779">
    <property type="term" value="F:actin binding"/>
    <property type="evidence" value="ECO:0007669"/>
    <property type="project" value="UniProtKB-KW"/>
</dbReference>
<name>A0A6A5HTX2_CAERE</name>
<dbReference type="Proteomes" id="UP000483820">
    <property type="component" value="Chromosome I"/>
</dbReference>
<dbReference type="SUPFAM" id="SSF47576">
    <property type="entry name" value="Calponin-homology domain, CH-domain"/>
    <property type="match status" value="1"/>
</dbReference>
<dbReference type="KEGG" id="crq:GCK72_003224"/>
<dbReference type="PROSITE" id="PS50021">
    <property type="entry name" value="CH"/>
    <property type="match status" value="1"/>
</dbReference>
<dbReference type="FunFam" id="1.10.418.10:FF:000048">
    <property type="entry name" value="Short stop, isoform B"/>
    <property type="match status" value="1"/>
</dbReference>
<keyword evidence="2" id="KW-0009">Actin-binding</keyword>
<organism evidence="4 5">
    <name type="scientific">Caenorhabditis remanei</name>
    <name type="common">Caenorhabditis vulgaris</name>
    <dbReference type="NCBI Taxonomy" id="31234"/>
    <lineage>
        <taxon>Eukaryota</taxon>
        <taxon>Metazoa</taxon>
        <taxon>Ecdysozoa</taxon>
        <taxon>Nematoda</taxon>
        <taxon>Chromadorea</taxon>
        <taxon>Rhabditida</taxon>
        <taxon>Rhabditina</taxon>
        <taxon>Rhabditomorpha</taxon>
        <taxon>Rhabditoidea</taxon>
        <taxon>Rhabditidae</taxon>
        <taxon>Peloderinae</taxon>
        <taxon>Caenorhabditis</taxon>
    </lineage>
</organism>
<sequence>MRFINDTQKDWVRDTFYLDVFGVDNCRGERINSTLGEEEEKIGRERMKKCENWRDFDDVVSIYAVNPHKTALKLLLSSSDSPNLESGSSVSIYAVNQRRTALILLLASSDCWKTEKSDFDVGLRYERDTVQKKTFTKWVNKHLSKTGLKVDDLFVDLRDGYALIALLEALTGERIQKENGYTRFHRIQNVQYCLDFLKKKNIKLVNIRPEDIVEGNGKLTLGLIWTIILNFQVSVIRQRLLMESQHEQMSGGAHTSNSQVPFYAINMSPFKFQKGFSSVQKLRYFGYFYSKKY</sequence>
<evidence type="ECO:0000256" key="2">
    <source>
        <dbReference type="ARBA" id="ARBA00023203"/>
    </source>
</evidence>
<dbReference type="Pfam" id="PF00307">
    <property type="entry name" value="CH"/>
    <property type="match status" value="1"/>
</dbReference>
<dbReference type="PROSITE" id="PS00020">
    <property type="entry name" value="ACTININ_2"/>
    <property type="match status" value="1"/>
</dbReference>